<feature type="domain" description="RNA polymerase sigma-70 region 2" evidence="6">
    <location>
        <begin position="26"/>
        <end position="93"/>
    </location>
</feature>
<evidence type="ECO:0000256" key="5">
    <source>
        <dbReference type="SAM" id="MobiDB-lite"/>
    </source>
</evidence>
<keyword evidence="2" id="KW-0731">Sigma factor</keyword>
<sequence length="592" mass="63473">MYQDVRFDPATVAAAMGGNQAALDGLVAACLPLVYNIVGRSMDGHADVDDVVQETMLHAVRGLPGLRDPQRFRSWLVTIAIQQVRGRWRASSRWPRRADLDVDLSDPGADFVDLTIAKLGLQGQRREVAEATRWLDDDDRHLLSLWWLEAAGELTRSELAGALELTPQQATVRVQRMRGQLDAARAIVRALRASPRCAELAHLARDWDGRPSTLWRKRFARHTRECGSCVDGWTDLVPADRLLVALSMVPLPVGFDLPALRAGVEVSVAGSGHSSGWFAKVGSALSAKPAVAAVAAMSVLGGGTVAAYGAGVFDAPSSRAASASASFTVPTAAAHTASAQPAAAPSAATSPSPSLASPKPTTSPTALPSGRFRLLPPGAKLPSGAQCAAAVRAKAIRENKAVNASANKTMGHTVPGASAPLTRVDGKFTGTTEQILRWAACKWGVDEDMVKAQAAIESWWRMDNKGDWGTDASRCPADHGLGVDGTPGKCPESYGMLQVRYPYNTHAFPGVEKSTAMNLDYGYAVWRSCYEGKMTWLNTVERGSQYKAGDAWGCVGVWFSGRWHTSAAEGYVTRVKDYLAQRIWTTPNFQQP</sequence>
<dbReference type="AlphaFoldDB" id="A0A7D5YIB2"/>
<evidence type="ECO:0000256" key="2">
    <source>
        <dbReference type="ARBA" id="ARBA00023082"/>
    </source>
</evidence>
<dbReference type="Gene3D" id="1.10.1740.10">
    <property type="match status" value="1"/>
</dbReference>
<protein>
    <submittedName>
        <fullName evidence="7">Sigma-70 family RNA polymerase sigma factor</fullName>
    </submittedName>
</protein>
<feature type="region of interest" description="Disordered" evidence="5">
    <location>
        <begin position="338"/>
        <end position="375"/>
    </location>
</feature>
<gene>
    <name evidence="7" type="ORF">HZU44_08735</name>
</gene>
<dbReference type="GO" id="GO:0016987">
    <property type="term" value="F:sigma factor activity"/>
    <property type="evidence" value="ECO:0007669"/>
    <property type="project" value="UniProtKB-KW"/>
</dbReference>
<evidence type="ECO:0000259" key="6">
    <source>
        <dbReference type="Pfam" id="PF04542"/>
    </source>
</evidence>
<keyword evidence="4" id="KW-0804">Transcription</keyword>
<name>A0A7D5YIB2_9ACTN</name>
<dbReference type="InterPro" id="IPR013325">
    <property type="entry name" value="RNA_pol_sigma_r2"/>
</dbReference>
<dbReference type="PANTHER" id="PTHR43133">
    <property type="entry name" value="RNA POLYMERASE ECF-TYPE SIGMA FACTO"/>
    <property type="match status" value="1"/>
</dbReference>
<organism evidence="7">
    <name type="scientific">Micromonospora carbonacea</name>
    <dbReference type="NCBI Taxonomy" id="47853"/>
    <lineage>
        <taxon>Bacteria</taxon>
        <taxon>Bacillati</taxon>
        <taxon>Actinomycetota</taxon>
        <taxon>Actinomycetes</taxon>
        <taxon>Micromonosporales</taxon>
        <taxon>Micromonosporaceae</taxon>
        <taxon>Micromonospora</taxon>
    </lineage>
</organism>
<dbReference type="Pfam" id="PF04542">
    <property type="entry name" value="Sigma70_r2"/>
    <property type="match status" value="1"/>
</dbReference>
<evidence type="ECO:0000256" key="3">
    <source>
        <dbReference type="ARBA" id="ARBA00023125"/>
    </source>
</evidence>
<proteinExistence type="predicted"/>
<dbReference type="InterPro" id="IPR014284">
    <property type="entry name" value="RNA_pol_sigma-70_dom"/>
</dbReference>
<dbReference type="InterPro" id="IPR039425">
    <property type="entry name" value="RNA_pol_sigma-70-like"/>
</dbReference>
<dbReference type="GO" id="GO:0006352">
    <property type="term" value="P:DNA-templated transcription initiation"/>
    <property type="evidence" value="ECO:0007669"/>
    <property type="project" value="InterPro"/>
</dbReference>
<reference evidence="7" key="1">
    <citation type="submission" date="2020-08" db="EMBL/GenBank/DDBJ databases">
        <title>A bifunctional nitrone conjugated secondary metabolite targeting the ribosome.</title>
        <authorList>
            <person name="Limbrick E.M."/>
            <person name="Graf M."/>
            <person name="Derewacz D.K."/>
            <person name="Nguyen F."/>
            <person name="Spraggins J.M."/>
            <person name="Wieland M."/>
            <person name="Ynigez-Gutierrez A.E."/>
            <person name="Reisman B.J."/>
            <person name="Zinshteyn B."/>
            <person name="McCulloch K."/>
            <person name="Iverson T.M."/>
            <person name="Green R."/>
            <person name="Wilson D.N."/>
            <person name="Bachmann B.O."/>
        </authorList>
    </citation>
    <scope>NUCLEOTIDE SEQUENCE</scope>
    <source>
        <strain evidence="7">Africana</strain>
    </source>
</reference>
<dbReference type="SUPFAM" id="SSF88946">
    <property type="entry name" value="Sigma2 domain of RNA polymerase sigma factors"/>
    <property type="match status" value="1"/>
</dbReference>
<feature type="compositionally biased region" description="Low complexity" evidence="5">
    <location>
        <begin position="338"/>
        <end position="369"/>
    </location>
</feature>
<keyword evidence="1" id="KW-0805">Transcription regulation</keyword>
<keyword evidence="3" id="KW-0238">DNA-binding</keyword>
<dbReference type="NCBIfam" id="TIGR02937">
    <property type="entry name" value="sigma70-ECF"/>
    <property type="match status" value="1"/>
</dbReference>
<evidence type="ECO:0000313" key="7">
    <source>
        <dbReference type="EMBL" id="QLK00117.1"/>
    </source>
</evidence>
<accession>A0A7D5YIB2</accession>
<dbReference type="PANTHER" id="PTHR43133:SF8">
    <property type="entry name" value="RNA POLYMERASE SIGMA FACTOR HI_1459-RELATED"/>
    <property type="match status" value="1"/>
</dbReference>
<dbReference type="EMBL" id="CP058905">
    <property type="protein sequence ID" value="QLK00117.1"/>
    <property type="molecule type" value="Genomic_DNA"/>
</dbReference>
<evidence type="ECO:0000256" key="4">
    <source>
        <dbReference type="ARBA" id="ARBA00023163"/>
    </source>
</evidence>
<evidence type="ECO:0000256" key="1">
    <source>
        <dbReference type="ARBA" id="ARBA00023015"/>
    </source>
</evidence>
<dbReference type="GO" id="GO:0003677">
    <property type="term" value="F:DNA binding"/>
    <property type="evidence" value="ECO:0007669"/>
    <property type="project" value="UniProtKB-KW"/>
</dbReference>
<dbReference type="InterPro" id="IPR007627">
    <property type="entry name" value="RNA_pol_sigma70_r2"/>
</dbReference>